<feature type="signal peptide" evidence="2">
    <location>
        <begin position="1"/>
        <end position="22"/>
    </location>
</feature>
<evidence type="ECO:0000256" key="2">
    <source>
        <dbReference type="SAM" id="SignalP"/>
    </source>
</evidence>
<dbReference type="AlphaFoldDB" id="A0A640SCX4"/>
<evidence type="ECO:0000313" key="4">
    <source>
        <dbReference type="EMBL" id="GFE08332.1"/>
    </source>
</evidence>
<keyword evidence="2" id="KW-0732">Signal</keyword>
<organism evidence="4 5">
    <name type="scientific">Streptomyces caniferus</name>
    <dbReference type="NCBI Taxonomy" id="285557"/>
    <lineage>
        <taxon>Bacteria</taxon>
        <taxon>Bacillati</taxon>
        <taxon>Actinomycetota</taxon>
        <taxon>Actinomycetes</taxon>
        <taxon>Kitasatosporales</taxon>
        <taxon>Streptomycetaceae</taxon>
        <taxon>Streptomyces</taxon>
    </lineage>
</organism>
<evidence type="ECO:0000313" key="5">
    <source>
        <dbReference type="Proteomes" id="UP000435837"/>
    </source>
</evidence>
<comment type="caution">
    <text evidence="4">The sequence shown here is derived from an EMBL/GenBank/DDBJ whole genome shotgun (WGS) entry which is preliminary data.</text>
</comment>
<evidence type="ECO:0000256" key="1">
    <source>
        <dbReference type="SAM" id="MobiDB-lite"/>
    </source>
</evidence>
<proteinExistence type="predicted"/>
<dbReference type="InterPro" id="IPR012338">
    <property type="entry name" value="Beta-lactam/transpept-like"/>
</dbReference>
<feature type="domain" description="Beta-lactamase-related" evidence="3">
    <location>
        <begin position="60"/>
        <end position="389"/>
    </location>
</feature>
<protein>
    <recommendedName>
        <fullName evidence="3">Beta-lactamase-related domain-containing protein</fullName>
    </recommendedName>
</protein>
<dbReference type="PANTHER" id="PTHR46825">
    <property type="entry name" value="D-ALANYL-D-ALANINE-CARBOXYPEPTIDASE/ENDOPEPTIDASE AMPH"/>
    <property type="match status" value="1"/>
</dbReference>
<dbReference type="PANTHER" id="PTHR46825:SF7">
    <property type="entry name" value="D-ALANYL-D-ALANINE CARBOXYPEPTIDASE"/>
    <property type="match status" value="1"/>
</dbReference>
<dbReference type="Pfam" id="PF00144">
    <property type="entry name" value="Beta-lactamase"/>
    <property type="match status" value="1"/>
</dbReference>
<reference evidence="4 5" key="1">
    <citation type="submission" date="2019-12" db="EMBL/GenBank/DDBJ databases">
        <title>Whole genome shotgun sequence of Streptomyces caniferus NBRC 15389.</title>
        <authorList>
            <person name="Ichikawa N."/>
            <person name="Kimura A."/>
            <person name="Kitahashi Y."/>
            <person name="Komaki H."/>
            <person name="Tamura T."/>
        </authorList>
    </citation>
    <scope>NUCLEOTIDE SEQUENCE [LARGE SCALE GENOMIC DNA]</scope>
    <source>
        <strain evidence="4 5">NBRC 15389</strain>
    </source>
</reference>
<dbReference type="Proteomes" id="UP000435837">
    <property type="component" value="Unassembled WGS sequence"/>
</dbReference>
<evidence type="ECO:0000259" key="3">
    <source>
        <dbReference type="Pfam" id="PF00144"/>
    </source>
</evidence>
<accession>A0A640SCX4</accession>
<dbReference type="InterPro" id="IPR050491">
    <property type="entry name" value="AmpC-like"/>
</dbReference>
<dbReference type="EMBL" id="BLIN01000005">
    <property type="protein sequence ID" value="GFE08332.1"/>
    <property type="molecule type" value="Genomic_DNA"/>
</dbReference>
<feature type="chain" id="PRO_5039216856" description="Beta-lactamase-related domain-containing protein" evidence="2">
    <location>
        <begin position="23"/>
        <end position="515"/>
    </location>
</feature>
<feature type="compositionally biased region" description="Polar residues" evidence="1">
    <location>
        <begin position="474"/>
        <end position="488"/>
    </location>
</feature>
<sequence>MLVSSQTVVVAALLTSSVLAPAAAPIEAAAFHANGISGSATPDRTGQRVALQRALDSVVGAGVPGAIIEVRDGRAEWRATSGVARLSDGRRVRAGDRFRAGSVTKSFVATVVLQLVAERRIGLDDPIEQHLPGLVPPGRHGEHVTVRQLLNHTSGLPDYLADVLLQRPDAIRALRSARYTPRELVAMAVAKGWKFDPGTQGAWAYSNTNYVVLGLLVERVAGHSLGQEIARRIIRPLHLTDTSFPSSAQLPGPHMDGYEWLDGPAADPADLTEYSPAILWSAGTLISTVHDLNSFFRELAEGKLLPAHLLREMRTMRAMGSDRPGRSYGLGLEGNVNYCHWQGPVWGHSGSVAGYNTFSFTTADGRRQVTLALSRDFTKTPEADAAARRILTTTLCGPGHGNDPGEVRAFRGSTDFRYGPVRMPLQSACFRRPTSALRTRTRAPAVSITPAPYTPRAHDDANTLEPRRRPSGSFRDNPQVRSNSPSRASRTKARHSAGVKINAGSSGLRRLRIAM</sequence>
<dbReference type="SUPFAM" id="SSF56601">
    <property type="entry name" value="beta-lactamase/transpeptidase-like"/>
    <property type="match status" value="1"/>
</dbReference>
<gene>
    <name evidence="4" type="ORF">Scani_46000</name>
</gene>
<dbReference type="Gene3D" id="3.40.710.10">
    <property type="entry name" value="DD-peptidase/beta-lactamase superfamily"/>
    <property type="match status" value="1"/>
</dbReference>
<dbReference type="InterPro" id="IPR001466">
    <property type="entry name" value="Beta-lactam-related"/>
</dbReference>
<name>A0A640SCX4_9ACTN</name>
<feature type="region of interest" description="Disordered" evidence="1">
    <location>
        <begin position="435"/>
        <end position="515"/>
    </location>
</feature>
<feature type="compositionally biased region" description="Basic and acidic residues" evidence="1">
    <location>
        <begin position="456"/>
        <end position="468"/>
    </location>
</feature>